<feature type="compositionally biased region" description="Basic residues" evidence="1">
    <location>
        <begin position="114"/>
        <end position="124"/>
    </location>
</feature>
<organism evidence="2">
    <name type="scientific">uncultured Gemmatimonadaceae bacterium</name>
    <dbReference type="NCBI Taxonomy" id="246130"/>
    <lineage>
        <taxon>Bacteria</taxon>
        <taxon>Pseudomonadati</taxon>
        <taxon>Gemmatimonadota</taxon>
        <taxon>Gemmatimonadia</taxon>
        <taxon>Gemmatimonadales</taxon>
        <taxon>Gemmatimonadaceae</taxon>
        <taxon>environmental samples</taxon>
    </lineage>
</organism>
<dbReference type="AlphaFoldDB" id="A0A6J4KH26"/>
<feature type="compositionally biased region" description="Basic and acidic residues" evidence="1">
    <location>
        <begin position="100"/>
        <end position="113"/>
    </location>
</feature>
<sequence>ESARQRIPPRGLRAEAGPRALDPRGRGADPRAPRRRVRHRRAHLRLGRLGARPLPPAVRRGARVLRRRGARGRARHRRARGRPRDGRGAHRRRPVPALPHGERARLPAHEDHRRGPRRLLRRLHRDAGHQRLAARRRDLVRGRGDPRPDGQRLPHGAHRGDPRRHGAGHRVRADRDLRGGDLQGGGGEPHHRDRRQRHAAGARAAHGRPRRGAPAGRRAGRAAGDRRSRRGRGARDERRAERDPPGVRARAGGGHRPDARHPREADGGGLRHRGDLQGDHDLRRGRAPDVRHLDPDAAVPPLRPVRPHAGDHAPLPARGLRRGDRGDQGRRRREGSFRDRV</sequence>
<keyword evidence="2" id="KW-0560">Oxidoreductase</keyword>
<feature type="non-terminal residue" evidence="2">
    <location>
        <position position="341"/>
    </location>
</feature>
<feature type="compositionally biased region" description="Basic and acidic residues" evidence="1">
    <location>
        <begin position="321"/>
        <end position="341"/>
    </location>
</feature>
<feature type="compositionally biased region" description="Basic and acidic residues" evidence="1">
    <location>
        <begin position="272"/>
        <end position="295"/>
    </location>
</feature>
<dbReference type="GO" id="GO:0008743">
    <property type="term" value="F:L-threonine 3-dehydrogenase activity"/>
    <property type="evidence" value="ECO:0007669"/>
    <property type="project" value="UniProtKB-EC"/>
</dbReference>
<proteinExistence type="predicted"/>
<feature type="compositionally biased region" description="Basic and acidic residues" evidence="1">
    <location>
        <begin position="21"/>
        <end position="32"/>
    </location>
</feature>
<accession>A0A6J4KH26</accession>
<dbReference type="EMBL" id="CADCTU010000262">
    <property type="protein sequence ID" value="CAA9305903.1"/>
    <property type="molecule type" value="Genomic_DNA"/>
</dbReference>
<feature type="compositionally biased region" description="Basic and acidic residues" evidence="1">
    <location>
        <begin position="233"/>
        <end position="245"/>
    </location>
</feature>
<feature type="region of interest" description="Disordered" evidence="1">
    <location>
        <begin position="1"/>
        <end position="341"/>
    </location>
</feature>
<feature type="compositionally biased region" description="Basic and acidic residues" evidence="1">
    <location>
        <begin position="125"/>
        <end position="164"/>
    </location>
</feature>
<gene>
    <name evidence="2" type="ORF">AVDCRST_MAG11-1153</name>
</gene>
<feature type="compositionally biased region" description="Basic and acidic residues" evidence="1">
    <location>
        <begin position="255"/>
        <end position="266"/>
    </location>
</feature>
<evidence type="ECO:0000256" key="1">
    <source>
        <dbReference type="SAM" id="MobiDB-lite"/>
    </source>
</evidence>
<name>A0A6J4KH26_9BACT</name>
<reference evidence="2" key="1">
    <citation type="submission" date="2020-02" db="EMBL/GenBank/DDBJ databases">
        <authorList>
            <person name="Meier V. D."/>
        </authorList>
    </citation>
    <scope>NUCLEOTIDE SEQUENCE</scope>
    <source>
        <strain evidence="2">AVDCRST_MAG11</strain>
    </source>
</reference>
<dbReference type="EC" id="1.1.1.103" evidence="2"/>
<feature type="compositionally biased region" description="Basic residues" evidence="1">
    <location>
        <begin position="192"/>
        <end position="211"/>
    </location>
</feature>
<protein>
    <submittedName>
        <fullName evidence="2">L-threonine 3-dehydrogenase</fullName>
        <ecNumber evidence="2">1.1.1.103</ecNumber>
    </submittedName>
</protein>
<feature type="compositionally biased region" description="Basic residues" evidence="1">
    <location>
        <begin position="60"/>
        <end position="81"/>
    </location>
</feature>
<feature type="non-terminal residue" evidence="2">
    <location>
        <position position="1"/>
    </location>
</feature>
<evidence type="ECO:0000313" key="2">
    <source>
        <dbReference type="EMBL" id="CAA9305903.1"/>
    </source>
</evidence>
<feature type="compositionally biased region" description="Basic residues" evidence="1">
    <location>
        <begin position="33"/>
        <end position="46"/>
    </location>
</feature>